<dbReference type="Gene3D" id="3.40.630.170">
    <property type="match status" value="1"/>
</dbReference>
<dbReference type="InterPro" id="IPR022677">
    <property type="entry name" value="NMT_C"/>
</dbReference>
<feature type="domain" description="Glycylpeptide N-tetradecanoyltransferase C-terminal" evidence="9">
    <location>
        <begin position="250"/>
        <end position="429"/>
    </location>
</feature>
<evidence type="ECO:0000313" key="10">
    <source>
        <dbReference type="EMBL" id="KAJ5070442.1"/>
    </source>
</evidence>
<feature type="domain" description="Glycylpeptide N-tetradecanoyltransferase N-terminal" evidence="8">
    <location>
        <begin position="82"/>
        <end position="235"/>
    </location>
</feature>
<dbReference type="OMA" id="GWKRDWH"/>
<comment type="caution">
    <text evidence="10">The sequence shown here is derived from an EMBL/GenBank/DDBJ whole genome shotgun (WGS) entry which is preliminary data.</text>
</comment>
<protein>
    <recommendedName>
        <fullName evidence="2 5">Glycylpeptide N-tetradecanoyltransferase</fullName>
        <ecNumber evidence="2 5">2.3.1.97</ecNumber>
    </recommendedName>
</protein>
<organism evidence="10 11">
    <name type="scientific">Anaeramoeba ignava</name>
    <name type="common">Anaerobic marine amoeba</name>
    <dbReference type="NCBI Taxonomy" id="1746090"/>
    <lineage>
        <taxon>Eukaryota</taxon>
        <taxon>Metamonada</taxon>
        <taxon>Anaeramoebidae</taxon>
        <taxon>Anaeramoeba</taxon>
    </lineage>
</organism>
<evidence type="ECO:0000256" key="3">
    <source>
        <dbReference type="ARBA" id="ARBA00022679"/>
    </source>
</evidence>
<evidence type="ECO:0000313" key="11">
    <source>
        <dbReference type="Proteomes" id="UP001149090"/>
    </source>
</evidence>
<dbReference type="InterPro" id="IPR022676">
    <property type="entry name" value="NMT_N"/>
</dbReference>
<comment type="similarity">
    <text evidence="1 6">Belongs to the NMT family.</text>
</comment>
<evidence type="ECO:0000259" key="8">
    <source>
        <dbReference type="Pfam" id="PF01233"/>
    </source>
</evidence>
<evidence type="ECO:0000259" key="9">
    <source>
        <dbReference type="Pfam" id="PF02799"/>
    </source>
</evidence>
<dbReference type="OrthoDB" id="60315at2759"/>
<proteinExistence type="inferred from homology"/>
<evidence type="ECO:0000256" key="2">
    <source>
        <dbReference type="ARBA" id="ARBA00012923"/>
    </source>
</evidence>
<evidence type="ECO:0000256" key="5">
    <source>
        <dbReference type="RuleBase" id="RU000586"/>
    </source>
</evidence>
<dbReference type="GO" id="GO:0004379">
    <property type="term" value="F:glycylpeptide N-tetradecanoyltransferase activity"/>
    <property type="evidence" value="ECO:0007669"/>
    <property type="project" value="UniProtKB-EC"/>
</dbReference>
<accession>A0A9Q0LCN5</accession>
<feature type="compositionally biased region" description="Basic residues" evidence="7">
    <location>
        <begin position="1"/>
        <end position="20"/>
    </location>
</feature>
<dbReference type="PANTHER" id="PTHR11377:SF5">
    <property type="entry name" value="GLYCYLPEPTIDE N-TETRADECANOYLTRANSFERASE"/>
    <property type="match status" value="1"/>
</dbReference>
<dbReference type="Pfam" id="PF02799">
    <property type="entry name" value="NMT_C"/>
    <property type="match status" value="1"/>
</dbReference>
<sequence>MPPKKQPKKKNQKKKNKSKQTKTNQPNVFIPKALNPDIKQMLPHEIVEDEILQYKSKKFWDSQPVQKLTEKRPEKAQALIEQKVEEIRKKSLPLPEGFEWFLIDLKDEKIMDELYQLLSGHYVEDNDSMFRFNYSPEFLRWALLVPNYEPDWHLGVRVIESKKIVGFISGTPINLKIFDKDMRIAEVNFLCAHKSLRSKGLGPILIKEITRRINLKGIFQAVYTAGRLLPSPVATATYYHRIINNEKLLDVGFTQLDEDTTLEKMKRLNKIPEKLACSNLKKIEKANIPSACKLLNDYLAKKTISVQFDEAEFEWLFVSRDNVVYTYVIENEKNHQVTDLLSFYILDSTVINHPKHSSFKAAYAFYVVPNTIDINILMLDALVLGQSLGCDVFNCLNIMDNDDFIHNLRFGLGDGHLHYYLYNWASPEILPKEIGLTML</sequence>
<evidence type="ECO:0000256" key="4">
    <source>
        <dbReference type="ARBA" id="ARBA00023315"/>
    </source>
</evidence>
<reference evidence="10" key="1">
    <citation type="submission" date="2022-10" db="EMBL/GenBank/DDBJ databases">
        <title>Novel sulphate-reducing endosymbionts in the free-living metamonad Anaeramoeba.</title>
        <authorList>
            <person name="Jerlstrom-Hultqvist J."/>
            <person name="Cepicka I."/>
            <person name="Gallot-Lavallee L."/>
            <person name="Salas-Leiva D."/>
            <person name="Curtis B.A."/>
            <person name="Zahonova K."/>
            <person name="Pipaliya S."/>
            <person name="Dacks J."/>
            <person name="Roger A.J."/>
        </authorList>
    </citation>
    <scope>NUCLEOTIDE SEQUENCE</scope>
    <source>
        <strain evidence="10">BMAN</strain>
    </source>
</reference>
<comment type="catalytic activity">
    <reaction evidence="5">
        <text>N-terminal glycyl-[protein] + tetradecanoyl-CoA = N-tetradecanoylglycyl-[protein] + CoA + H(+)</text>
        <dbReference type="Rhea" id="RHEA:15521"/>
        <dbReference type="Rhea" id="RHEA-COMP:12666"/>
        <dbReference type="Rhea" id="RHEA-COMP:12667"/>
        <dbReference type="ChEBI" id="CHEBI:15378"/>
        <dbReference type="ChEBI" id="CHEBI:57287"/>
        <dbReference type="ChEBI" id="CHEBI:57385"/>
        <dbReference type="ChEBI" id="CHEBI:64723"/>
        <dbReference type="ChEBI" id="CHEBI:133050"/>
        <dbReference type="EC" id="2.3.1.97"/>
    </reaction>
</comment>
<dbReference type="InterPro" id="IPR000903">
    <property type="entry name" value="NMT"/>
</dbReference>
<keyword evidence="3 5" id="KW-0808">Transferase</keyword>
<evidence type="ECO:0000256" key="1">
    <source>
        <dbReference type="ARBA" id="ARBA00009469"/>
    </source>
</evidence>
<dbReference type="InterPro" id="IPR022678">
    <property type="entry name" value="NMT_CS"/>
</dbReference>
<dbReference type="FunFam" id="3.40.630.170:FF:000003">
    <property type="entry name" value="Glycylpeptide N-tetradecanoyltransferase"/>
    <property type="match status" value="1"/>
</dbReference>
<dbReference type="PIRSF" id="PIRSF015892">
    <property type="entry name" value="N-myristl_transf"/>
    <property type="match status" value="1"/>
</dbReference>
<dbReference type="Proteomes" id="UP001149090">
    <property type="component" value="Unassembled WGS sequence"/>
</dbReference>
<dbReference type="EMBL" id="JAPDFW010000095">
    <property type="protein sequence ID" value="KAJ5070442.1"/>
    <property type="molecule type" value="Genomic_DNA"/>
</dbReference>
<dbReference type="GO" id="GO:0005737">
    <property type="term" value="C:cytoplasm"/>
    <property type="evidence" value="ECO:0007669"/>
    <property type="project" value="TreeGrafter"/>
</dbReference>
<dbReference type="SUPFAM" id="SSF55729">
    <property type="entry name" value="Acyl-CoA N-acyltransferases (Nat)"/>
    <property type="match status" value="2"/>
</dbReference>
<gene>
    <name evidence="10" type="ORF">M0811_10914</name>
</gene>
<dbReference type="EC" id="2.3.1.97" evidence="2 5"/>
<keyword evidence="4 5" id="KW-0012">Acyltransferase</keyword>
<feature type="region of interest" description="Disordered" evidence="7">
    <location>
        <begin position="1"/>
        <end position="29"/>
    </location>
</feature>
<name>A0A9Q0LCN5_ANAIG</name>
<comment type="function">
    <text evidence="5">Adds a myristoyl group to the N-terminal glycine residue of certain cellular proteins.</text>
</comment>
<dbReference type="AlphaFoldDB" id="A0A9Q0LCN5"/>
<dbReference type="PROSITE" id="PS00975">
    <property type="entry name" value="NMT_1"/>
    <property type="match status" value="1"/>
</dbReference>
<dbReference type="InterPro" id="IPR016181">
    <property type="entry name" value="Acyl_CoA_acyltransferase"/>
</dbReference>
<evidence type="ECO:0000256" key="7">
    <source>
        <dbReference type="SAM" id="MobiDB-lite"/>
    </source>
</evidence>
<evidence type="ECO:0000256" key="6">
    <source>
        <dbReference type="RuleBase" id="RU004178"/>
    </source>
</evidence>
<dbReference type="PANTHER" id="PTHR11377">
    <property type="entry name" value="N-MYRISTOYL TRANSFERASE"/>
    <property type="match status" value="1"/>
</dbReference>
<keyword evidence="11" id="KW-1185">Reference proteome</keyword>
<dbReference type="Pfam" id="PF01233">
    <property type="entry name" value="NMT"/>
    <property type="match status" value="1"/>
</dbReference>